<accession>A0A1T4WVS1</accession>
<dbReference type="SUPFAM" id="SSF47473">
    <property type="entry name" value="EF-hand"/>
    <property type="match status" value="1"/>
</dbReference>
<reference evidence="7" key="1">
    <citation type="submission" date="2017-02" db="EMBL/GenBank/DDBJ databases">
        <authorList>
            <person name="Varghese N."/>
            <person name="Submissions S."/>
        </authorList>
    </citation>
    <scope>NUCLEOTIDE SEQUENCE [LARGE SCALE GENOMIC DNA]</scope>
    <source>
        <strain evidence="7">ATCC 700200</strain>
    </source>
</reference>
<dbReference type="GO" id="GO:0005509">
    <property type="term" value="F:calcium ion binding"/>
    <property type="evidence" value="ECO:0007669"/>
    <property type="project" value="InterPro"/>
</dbReference>
<dbReference type="EMBL" id="FUYE01000002">
    <property type="protein sequence ID" value="SKA80965.1"/>
    <property type="molecule type" value="Genomic_DNA"/>
</dbReference>
<dbReference type="InterPro" id="IPR032506">
    <property type="entry name" value="SGSH_C"/>
</dbReference>
<feature type="chain" id="PRO_5012843428" evidence="4">
    <location>
        <begin position="24"/>
        <end position="554"/>
    </location>
</feature>
<dbReference type="InterPro" id="IPR011992">
    <property type="entry name" value="EF-hand-dom_pair"/>
</dbReference>
<keyword evidence="7" id="KW-1185">Reference proteome</keyword>
<gene>
    <name evidence="6" type="ORF">SAMN02745166_00701</name>
</gene>
<evidence type="ECO:0000256" key="2">
    <source>
        <dbReference type="ARBA" id="ARBA00022801"/>
    </source>
</evidence>
<dbReference type="InterPro" id="IPR017850">
    <property type="entry name" value="Alkaline_phosphatase_core_sf"/>
</dbReference>
<name>A0A1T4WVS1_9BACT</name>
<dbReference type="Pfam" id="PF13202">
    <property type="entry name" value="EF-hand_5"/>
    <property type="match status" value="2"/>
</dbReference>
<dbReference type="Proteomes" id="UP000190774">
    <property type="component" value="Unassembled WGS sequence"/>
</dbReference>
<keyword evidence="4" id="KW-0732">Signal</keyword>
<feature type="compositionally biased region" description="Basic and acidic residues" evidence="3">
    <location>
        <begin position="512"/>
        <end position="543"/>
    </location>
</feature>
<feature type="signal peptide" evidence="4">
    <location>
        <begin position="1"/>
        <end position="23"/>
    </location>
</feature>
<proteinExistence type="inferred from homology"/>
<evidence type="ECO:0000256" key="4">
    <source>
        <dbReference type="SAM" id="SignalP"/>
    </source>
</evidence>
<dbReference type="GO" id="GO:0004065">
    <property type="term" value="F:arylsulfatase activity"/>
    <property type="evidence" value="ECO:0007669"/>
    <property type="project" value="TreeGrafter"/>
</dbReference>
<feature type="compositionally biased region" description="Basic and acidic residues" evidence="3">
    <location>
        <begin position="491"/>
        <end position="504"/>
    </location>
</feature>
<dbReference type="OrthoDB" id="9762324at2"/>
<dbReference type="InterPro" id="IPR002048">
    <property type="entry name" value="EF_hand_dom"/>
</dbReference>
<dbReference type="RefSeq" id="WP_078811910.1">
    <property type="nucleotide sequence ID" value="NZ_FUYE01000002.1"/>
</dbReference>
<dbReference type="SUPFAM" id="SSF53649">
    <property type="entry name" value="Alkaline phosphatase-like"/>
    <property type="match status" value="1"/>
</dbReference>
<dbReference type="Pfam" id="PF16347">
    <property type="entry name" value="SGSH_C"/>
    <property type="match status" value="1"/>
</dbReference>
<dbReference type="InterPro" id="IPR050738">
    <property type="entry name" value="Sulfatase"/>
</dbReference>
<dbReference type="Gene3D" id="1.10.238.10">
    <property type="entry name" value="EF-hand"/>
    <property type="match status" value="1"/>
</dbReference>
<dbReference type="PANTHER" id="PTHR42693">
    <property type="entry name" value="ARYLSULFATASE FAMILY MEMBER"/>
    <property type="match status" value="1"/>
</dbReference>
<dbReference type="STRING" id="48467.SAMN02745166_00701"/>
<keyword evidence="2" id="KW-0378">Hydrolase</keyword>
<evidence type="ECO:0000259" key="5">
    <source>
        <dbReference type="PROSITE" id="PS50222"/>
    </source>
</evidence>
<evidence type="ECO:0000313" key="7">
    <source>
        <dbReference type="Proteomes" id="UP000190774"/>
    </source>
</evidence>
<dbReference type="CDD" id="cd00051">
    <property type="entry name" value="EFh"/>
    <property type="match status" value="1"/>
</dbReference>
<dbReference type="InterPro" id="IPR000917">
    <property type="entry name" value="Sulfatase_N"/>
</dbReference>
<dbReference type="CDD" id="cd16027">
    <property type="entry name" value="SGSH"/>
    <property type="match status" value="1"/>
</dbReference>
<dbReference type="AlphaFoldDB" id="A0A1T4WVS1"/>
<evidence type="ECO:0000313" key="6">
    <source>
        <dbReference type="EMBL" id="SKA80965.1"/>
    </source>
</evidence>
<sequence>MRLSSLLVLASLTAVIASMPTRADESQPLPNIVFILSDDHSYPFVGCYGQSEMKTPNLDRFAAEGMKFRRMFTGAPQCVPSRATFLTGRSPVACRITRFSSPLPRDEITYPEILKKEAGYFVGVLGRSYHLDGSGRGPDVSSRVFEANHLQTFKERFDYVDSTGQTTIPKTMEEFFNQRPKDKPYYLWVNFSDPHHPWDTGENPPEPAKVKVPGFLPDLPGVRSDLSRYMGEIEHMDGDFQGVLDIIKERAGLENTLIIFTGDNGMAFPSGKGNLHDPGLNVPLFVWWPGVVKPGGESSTLLSGEDVAPTCLEAAGVKVPNRISGKSFLPLLRGQDYEARKYVFAERGPHGSATFNENVNASGVDYSRAVRSDRYKLIYNVTPSHRYAPVDSGGDPSWQDIVKAHEGQELASEFETLWFTSPRAVYELYDLEQDPNELRNLAGQPDMKEVEQQLKEALQEKMILDYDYLPLPLAGAPKKKAGQKGTAQNDPSREKQFLQKDTNKDGVLSWEEFSKGRSQADAEAWFKARDQDGNGQLSHEEFVTSKVPHPPKKS</sequence>
<feature type="region of interest" description="Disordered" evidence="3">
    <location>
        <begin position="477"/>
        <end position="554"/>
    </location>
</feature>
<feature type="domain" description="EF-hand" evidence="5">
    <location>
        <begin position="517"/>
        <end position="552"/>
    </location>
</feature>
<evidence type="ECO:0000256" key="3">
    <source>
        <dbReference type="SAM" id="MobiDB-lite"/>
    </source>
</evidence>
<dbReference type="PROSITE" id="PS00018">
    <property type="entry name" value="EF_HAND_1"/>
    <property type="match status" value="1"/>
</dbReference>
<comment type="similarity">
    <text evidence="1">Belongs to the sulfatase family.</text>
</comment>
<protein>
    <submittedName>
        <fullName evidence="6">Arylsulfatase A</fullName>
    </submittedName>
</protein>
<evidence type="ECO:0000256" key="1">
    <source>
        <dbReference type="ARBA" id="ARBA00008779"/>
    </source>
</evidence>
<dbReference type="InterPro" id="IPR018247">
    <property type="entry name" value="EF_Hand_1_Ca_BS"/>
</dbReference>
<dbReference type="Gene3D" id="3.40.720.10">
    <property type="entry name" value="Alkaline Phosphatase, subunit A"/>
    <property type="match status" value="1"/>
</dbReference>
<dbReference type="PANTHER" id="PTHR42693:SF53">
    <property type="entry name" value="ENDO-4-O-SULFATASE"/>
    <property type="match status" value="1"/>
</dbReference>
<dbReference type="Pfam" id="PF00884">
    <property type="entry name" value="Sulfatase"/>
    <property type="match status" value="1"/>
</dbReference>
<organism evidence="6 7">
    <name type="scientific">Prosthecobacter debontii</name>
    <dbReference type="NCBI Taxonomy" id="48467"/>
    <lineage>
        <taxon>Bacteria</taxon>
        <taxon>Pseudomonadati</taxon>
        <taxon>Verrucomicrobiota</taxon>
        <taxon>Verrucomicrobiia</taxon>
        <taxon>Verrucomicrobiales</taxon>
        <taxon>Verrucomicrobiaceae</taxon>
        <taxon>Prosthecobacter</taxon>
    </lineage>
</organism>
<dbReference type="PROSITE" id="PS50222">
    <property type="entry name" value="EF_HAND_2"/>
    <property type="match status" value="1"/>
</dbReference>